<name>A0A840DS61_9HYPH</name>
<dbReference type="AlphaFoldDB" id="A0A840DS61"/>
<evidence type="ECO:0000259" key="1">
    <source>
        <dbReference type="Pfam" id="PF01385"/>
    </source>
</evidence>
<accession>A0A840DS61</accession>
<evidence type="ECO:0000313" key="3">
    <source>
        <dbReference type="Proteomes" id="UP000585970"/>
    </source>
</evidence>
<dbReference type="RefSeq" id="WP_246350059.1">
    <property type="nucleotide sequence ID" value="NZ_JACIFE010000001.1"/>
</dbReference>
<gene>
    <name evidence="2" type="ORF">GGR08_000091</name>
</gene>
<comment type="caution">
    <text evidence="2">The sequence shown here is derived from an EMBL/GenBank/DDBJ whole genome shotgun (WGS) entry which is preliminary data.</text>
</comment>
<sequence length="103" mass="11797">MGVDALATLLTGETIGGVKPSKVLINCLRHFLRRLSYQRKGSSNHDKGKQKLTKLHARIINIRTNNLHKVPTDLIQRFGIFYLEVLHIKDLLKNRHLSRALAY</sequence>
<evidence type="ECO:0000313" key="2">
    <source>
        <dbReference type="EMBL" id="MBB4075810.1"/>
    </source>
</evidence>
<dbReference type="Pfam" id="PF01385">
    <property type="entry name" value="OrfB_IS605"/>
    <property type="match status" value="1"/>
</dbReference>
<proteinExistence type="predicted"/>
<organism evidence="2 3">
    <name type="scientific">Bartonella fuyuanensis</name>
    <dbReference type="NCBI Taxonomy" id="1460968"/>
    <lineage>
        <taxon>Bacteria</taxon>
        <taxon>Pseudomonadati</taxon>
        <taxon>Pseudomonadota</taxon>
        <taxon>Alphaproteobacteria</taxon>
        <taxon>Hyphomicrobiales</taxon>
        <taxon>Bartonellaceae</taxon>
        <taxon>Bartonella</taxon>
    </lineage>
</organism>
<feature type="domain" description="Probable transposase IS891/IS1136/IS1341" evidence="1">
    <location>
        <begin position="1"/>
        <end position="94"/>
    </location>
</feature>
<dbReference type="EMBL" id="JACIFE010000001">
    <property type="protein sequence ID" value="MBB4075810.1"/>
    <property type="molecule type" value="Genomic_DNA"/>
</dbReference>
<protein>
    <submittedName>
        <fullName evidence="2">Transposase</fullName>
    </submittedName>
</protein>
<dbReference type="InterPro" id="IPR001959">
    <property type="entry name" value="Transposase"/>
</dbReference>
<reference evidence="2 3" key="1">
    <citation type="submission" date="2020-08" db="EMBL/GenBank/DDBJ databases">
        <title>Genomic Encyclopedia of Type Strains, Phase IV (KMG-IV): sequencing the most valuable type-strain genomes for metagenomic binning, comparative biology and taxonomic classification.</title>
        <authorList>
            <person name="Goeker M."/>
        </authorList>
    </citation>
    <scope>NUCLEOTIDE SEQUENCE [LARGE SCALE GENOMIC DNA]</scope>
    <source>
        <strain evidence="2 3">DSM 100694</strain>
    </source>
</reference>
<dbReference type="Proteomes" id="UP000585970">
    <property type="component" value="Unassembled WGS sequence"/>
</dbReference>
<keyword evidence="3" id="KW-1185">Reference proteome</keyword>